<dbReference type="InterPro" id="IPR010084">
    <property type="entry name" value="FabZ"/>
</dbReference>
<dbReference type="EC" id="4.2.1.59" evidence="9"/>
<gene>
    <name evidence="9" type="primary">fabZ</name>
    <name evidence="10" type="ORF">L196_09274</name>
</gene>
<comment type="subcellular location">
    <subcellularLocation>
        <location evidence="1 9">Cytoplasm</location>
    </subcellularLocation>
</comment>
<dbReference type="Gene3D" id="3.10.129.10">
    <property type="entry name" value="Hotdog Thioesterase"/>
    <property type="match status" value="1"/>
</dbReference>
<comment type="similarity">
    <text evidence="2 9">Belongs to the thioester dehydratase family. FabZ subfamily.</text>
</comment>
<dbReference type="NCBIfam" id="NF000582">
    <property type="entry name" value="PRK00006.1"/>
    <property type="match status" value="1"/>
</dbReference>
<dbReference type="NCBIfam" id="TIGR01750">
    <property type="entry name" value="fabZ"/>
    <property type="match status" value="1"/>
</dbReference>
<dbReference type="HAMAP" id="MF_00406">
    <property type="entry name" value="FabZ"/>
    <property type="match status" value="1"/>
</dbReference>
<dbReference type="InterPro" id="IPR029069">
    <property type="entry name" value="HotDog_dom_sf"/>
</dbReference>
<name>A0AB33Z065_9GAMM</name>
<evidence type="ECO:0000256" key="8">
    <source>
        <dbReference type="ARBA" id="ARBA00025049"/>
    </source>
</evidence>
<dbReference type="Pfam" id="PF07977">
    <property type="entry name" value="FabA"/>
    <property type="match status" value="1"/>
</dbReference>
<keyword evidence="6 9" id="KW-0443">Lipid metabolism</keyword>
<dbReference type="GO" id="GO:0016020">
    <property type="term" value="C:membrane"/>
    <property type="evidence" value="ECO:0007669"/>
    <property type="project" value="GOC"/>
</dbReference>
<dbReference type="CDD" id="cd01288">
    <property type="entry name" value="FabZ"/>
    <property type="match status" value="1"/>
</dbReference>
<dbReference type="GO" id="GO:0009245">
    <property type="term" value="P:lipid A biosynthetic process"/>
    <property type="evidence" value="ECO:0007669"/>
    <property type="project" value="UniProtKB-UniRule"/>
</dbReference>
<protein>
    <recommendedName>
        <fullName evidence="9">3-hydroxyacyl-[acyl-carrier-protein] dehydratase FabZ</fullName>
        <ecNumber evidence="9">4.2.1.59</ecNumber>
    </recommendedName>
    <alternativeName>
        <fullName evidence="9">(3R)-hydroxymyristoyl-[acyl-carrier-protein] dehydratase</fullName>
        <shortName evidence="9">(3R)-hydroxymyristoyl-ACP dehydrase</shortName>
    </alternativeName>
    <alternativeName>
        <fullName evidence="9">Beta-hydroxyacyl-ACP dehydratase</fullName>
    </alternativeName>
</protein>
<dbReference type="SUPFAM" id="SSF54637">
    <property type="entry name" value="Thioesterase/thiol ester dehydrase-isomerase"/>
    <property type="match status" value="1"/>
</dbReference>
<keyword evidence="11" id="KW-1185">Reference proteome</keyword>
<comment type="function">
    <text evidence="8 9">Involved in unsaturated fatty acids biosynthesis. Catalyzes the dehydration of short chain beta-hydroxyacyl-ACPs and long chain saturated and unsaturated beta-hydroxyacyl-ACPs.</text>
</comment>
<organism evidence="10 11">
    <name type="scientific">Cycloclasticus pugetii</name>
    <dbReference type="NCBI Taxonomy" id="34068"/>
    <lineage>
        <taxon>Bacteria</taxon>
        <taxon>Pseudomonadati</taxon>
        <taxon>Pseudomonadota</taxon>
        <taxon>Gammaproteobacteria</taxon>
        <taxon>Thiotrichales</taxon>
        <taxon>Piscirickettsiaceae</taxon>
        <taxon>Cycloclasticus</taxon>
    </lineage>
</organism>
<evidence type="ECO:0000256" key="4">
    <source>
        <dbReference type="ARBA" id="ARBA00022516"/>
    </source>
</evidence>
<dbReference type="PANTHER" id="PTHR30272:SF1">
    <property type="entry name" value="3-HYDROXYACYL-[ACYL-CARRIER-PROTEIN] DEHYDRATASE"/>
    <property type="match status" value="1"/>
</dbReference>
<dbReference type="AlphaFoldDB" id="A0AB33Z065"/>
<feature type="active site" evidence="9">
    <location>
        <position position="50"/>
    </location>
</feature>
<comment type="caution">
    <text evidence="10">The sequence shown here is derived from an EMBL/GenBank/DDBJ whole genome shotgun (WGS) entry which is preliminary data.</text>
</comment>
<keyword evidence="5 9" id="KW-0441">Lipid A biosynthesis</keyword>
<evidence type="ECO:0000256" key="1">
    <source>
        <dbReference type="ARBA" id="ARBA00004496"/>
    </source>
</evidence>
<evidence type="ECO:0000313" key="10">
    <source>
        <dbReference type="EMBL" id="EPD12583.1"/>
    </source>
</evidence>
<dbReference type="RefSeq" id="WP_015005831.1">
    <property type="nucleotide sequence ID" value="NZ_FQZJ01000004.1"/>
</dbReference>
<proteinExistence type="inferred from homology"/>
<dbReference type="PANTHER" id="PTHR30272">
    <property type="entry name" value="3-HYDROXYACYL-[ACYL-CARRIER-PROTEIN] DEHYDRATASE"/>
    <property type="match status" value="1"/>
</dbReference>
<dbReference type="GO" id="GO:0006633">
    <property type="term" value="P:fatty acid biosynthetic process"/>
    <property type="evidence" value="ECO:0007669"/>
    <property type="project" value="UniProtKB-UniRule"/>
</dbReference>
<sequence>MSLDDVRKVMEFLPHRYPFLMIDRVVEYEAGERLLAVKNVTYNEPQFTGHFPHNPIMPGVLVIEALAQATGLLSMKTLTDRGEDFGEYYLVGIDKARFKRSVVPGDQLMIEAVFKKNKRNIWSFSASATVDGELVVSAEIMCASKESTK</sequence>
<evidence type="ECO:0000256" key="9">
    <source>
        <dbReference type="HAMAP-Rule" id="MF_00406"/>
    </source>
</evidence>
<dbReference type="GO" id="GO:0019171">
    <property type="term" value="F:(3R)-hydroxyacyl-[acyl-carrier-protein] dehydratase activity"/>
    <property type="evidence" value="ECO:0007669"/>
    <property type="project" value="UniProtKB-EC"/>
</dbReference>
<keyword evidence="7 9" id="KW-0456">Lyase</keyword>
<dbReference type="GO" id="GO:0005737">
    <property type="term" value="C:cytoplasm"/>
    <property type="evidence" value="ECO:0007669"/>
    <property type="project" value="UniProtKB-SubCell"/>
</dbReference>
<evidence type="ECO:0000256" key="2">
    <source>
        <dbReference type="ARBA" id="ARBA00009174"/>
    </source>
</evidence>
<evidence type="ECO:0000256" key="3">
    <source>
        <dbReference type="ARBA" id="ARBA00022490"/>
    </source>
</evidence>
<keyword evidence="4 9" id="KW-0444">Lipid biosynthesis</keyword>
<dbReference type="FunFam" id="3.10.129.10:FF:000001">
    <property type="entry name" value="3-hydroxyacyl-[acyl-carrier-protein] dehydratase FabZ"/>
    <property type="match status" value="1"/>
</dbReference>
<evidence type="ECO:0000256" key="5">
    <source>
        <dbReference type="ARBA" id="ARBA00022556"/>
    </source>
</evidence>
<dbReference type="Proteomes" id="UP000015462">
    <property type="component" value="Unassembled WGS sequence"/>
</dbReference>
<evidence type="ECO:0000256" key="7">
    <source>
        <dbReference type="ARBA" id="ARBA00023239"/>
    </source>
</evidence>
<evidence type="ECO:0000313" key="11">
    <source>
        <dbReference type="Proteomes" id="UP000015462"/>
    </source>
</evidence>
<dbReference type="InterPro" id="IPR013114">
    <property type="entry name" value="FabA_FabZ"/>
</dbReference>
<keyword evidence="3 9" id="KW-0963">Cytoplasm</keyword>
<accession>A0AB33Z065</accession>
<dbReference type="EMBL" id="ASHL01000008">
    <property type="protein sequence ID" value="EPD12583.1"/>
    <property type="molecule type" value="Genomic_DNA"/>
</dbReference>
<comment type="catalytic activity">
    <reaction evidence="9">
        <text>a (3R)-hydroxyacyl-[ACP] = a (2E)-enoyl-[ACP] + H2O</text>
        <dbReference type="Rhea" id="RHEA:13097"/>
        <dbReference type="Rhea" id="RHEA-COMP:9925"/>
        <dbReference type="Rhea" id="RHEA-COMP:9945"/>
        <dbReference type="ChEBI" id="CHEBI:15377"/>
        <dbReference type="ChEBI" id="CHEBI:78784"/>
        <dbReference type="ChEBI" id="CHEBI:78827"/>
        <dbReference type="EC" id="4.2.1.59"/>
    </reaction>
</comment>
<evidence type="ECO:0000256" key="6">
    <source>
        <dbReference type="ARBA" id="ARBA00023098"/>
    </source>
</evidence>
<reference evidence="10 11" key="1">
    <citation type="journal article" date="2013" name="Genome Announc.">
        <title>Genome Sequence of the Pyrene- and Fluoranthene-Degrading Bacterium Cycloclasticus sp. Strain PY97M.</title>
        <authorList>
            <person name="Cui Z."/>
            <person name="Xu G."/>
            <person name="Li Q."/>
            <person name="Gao W."/>
            <person name="Zheng L."/>
        </authorList>
    </citation>
    <scope>NUCLEOTIDE SEQUENCE [LARGE SCALE GENOMIC DNA]</scope>
    <source>
        <strain evidence="10 11">PY97M</strain>
    </source>
</reference>